<dbReference type="InterPro" id="IPR000601">
    <property type="entry name" value="PKD_dom"/>
</dbReference>
<dbReference type="Gene3D" id="2.60.40.10">
    <property type="entry name" value="Immunoglobulins"/>
    <property type="match status" value="1"/>
</dbReference>
<dbReference type="Pfam" id="PF18962">
    <property type="entry name" value="Por_Secre_tail"/>
    <property type="match status" value="1"/>
</dbReference>
<reference evidence="3 4" key="1">
    <citation type="submission" date="2018-09" db="EMBL/GenBank/DDBJ databases">
        <title>Genomic Encyclopedia of Archaeal and Bacterial Type Strains, Phase II (KMG-II): from individual species to whole genera.</title>
        <authorList>
            <person name="Goeker M."/>
        </authorList>
    </citation>
    <scope>NUCLEOTIDE SEQUENCE [LARGE SCALE GENOMIC DNA]</scope>
    <source>
        <strain evidence="3 4">DSM 21950</strain>
    </source>
</reference>
<dbReference type="Pfam" id="PF13365">
    <property type="entry name" value="Trypsin_2"/>
    <property type="match status" value="1"/>
</dbReference>
<dbReference type="SUPFAM" id="SSF50494">
    <property type="entry name" value="Trypsin-like serine proteases"/>
    <property type="match status" value="1"/>
</dbReference>
<dbReference type="NCBIfam" id="TIGR04183">
    <property type="entry name" value="Por_Secre_tail"/>
    <property type="match status" value="1"/>
</dbReference>
<proteinExistence type="predicted"/>
<dbReference type="Proteomes" id="UP000284531">
    <property type="component" value="Unassembled WGS sequence"/>
</dbReference>
<accession>A0A419XAF1</accession>
<comment type="caution">
    <text evidence="3">The sequence shown here is derived from an EMBL/GenBank/DDBJ whole genome shotgun (WGS) entry which is preliminary data.</text>
</comment>
<dbReference type="AlphaFoldDB" id="A0A419XAF1"/>
<dbReference type="Pfam" id="PF18911">
    <property type="entry name" value="PKD_4"/>
    <property type="match status" value="1"/>
</dbReference>
<organism evidence="3 4">
    <name type="scientific">Marinifilum flexuosum</name>
    <dbReference type="NCBI Taxonomy" id="1117708"/>
    <lineage>
        <taxon>Bacteria</taxon>
        <taxon>Pseudomonadati</taxon>
        <taxon>Bacteroidota</taxon>
        <taxon>Bacteroidia</taxon>
        <taxon>Marinilabiliales</taxon>
        <taxon>Marinifilaceae</taxon>
    </lineage>
</organism>
<dbReference type="InterPro" id="IPR026444">
    <property type="entry name" value="Secre_tail"/>
</dbReference>
<feature type="chain" id="PRO_5019014549" evidence="1">
    <location>
        <begin position="24"/>
        <end position="687"/>
    </location>
</feature>
<name>A0A419XAF1_9BACT</name>
<dbReference type="SMART" id="SM00089">
    <property type="entry name" value="PKD"/>
    <property type="match status" value="1"/>
</dbReference>
<evidence type="ECO:0000259" key="2">
    <source>
        <dbReference type="PROSITE" id="PS50093"/>
    </source>
</evidence>
<evidence type="ECO:0000313" key="4">
    <source>
        <dbReference type="Proteomes" id="UP000284531"/>
    </source>
</evidence>
<dbReference type="CDD" id="cd00146">
    <property type="entry name" value="PKD"/>
    <property type="match status" value="1"/>
</dbReference>
<dbReference type="InterPro" id="IPR009003">
    <property type="entry name" value="Peptidase_S1_PA"/>
</dbReference>
<feature type="domain" description="PKD" evidence="2">
    <location>
        <begin position="556"/>
        <end position="601"/>
    </location>
</feature>
<evidence type="ECO:0000256" key="1">
    <source>
        <dbReference type="SAM" id="SignalP"/>
    </source>
</evidence>
<gene>
    <name evidence="3" type="ORF">BXY64_1765</name>
</gene>
<dbReference type="InterPro" id="IPR022409">
    <property type="entry name" value="PKD/Chitinase_dom"/>
</dbReference>
<dbReference type="SUPFAM" id="SSF49299">
    <property type="entry name" value="PKD domain"/>
    <property type="match status" value="1"/>
</dbReference>
<dbReference type="InterPro" id="IPR043504">
    <property type="entry name" value="Peptidase_S1_PA_chymotrypsin"/>
</dbReference>
<dbReference type="OrthoDB" id="9342482at2"/>
<dbReference type="PANTHER" id="PTHR36234">
    <property type="entry name" value="LYSYL ENDOPEPTIDASE"/>
    <property type="match status" value="1"/>
</dbReference>
<dbReference type="InterPro" id="IPR013783">
    <property type="entry name" value="Ig-like_fold"/>
</dbReference>
<keyword evidence="4" id="KW-1185">Reference proteome</keyword>
<keyword evidence="1" id="KW-0732">Signal</keyword>
<dbReference type="RefSeq" id="WP_120239483.1">
    <property type="nucleotide sequence ID" value="NZ_RAPQ01000008.1"/>
</dbReference>
<protein>
    <submittedName>
        <fullName evidence="3">Putative secreted protein (Por secretion system target)</fullName>
    </submittedName>
</protein>
<dbReference type="PANTHER" id="PTHR36234:SF5">
    <property type="entry name" value="LYSYL ENDOPEPTIDASE"/>
    <property type="match status" value="1"/>
</dbReference>
<sequence>MIFKLIRSGLGLSLLFLSIAVKAQISHGGEPLFKNAKSKIEPKLVKLPKFNTISKSAIESDGKYGVRLKHDQYAYSFDVDYSIEKDGVWEELNDGRKVWRFSVKSEGAYSLGLEFSEFRIPFGAQLFVYNDHSTKVLGSYTYENNKKSGKFSIEPLKGDELTIEYIEPSEVEFSAELSIETILHDYKNIFNLLKGSNVKASGGCNVDISCPEGNGWQTEKRSVCHILYNGWIASGALINNTRQDGTPYLLTAYHVMHEQEVADAAIFYFNYENSGCGTNDGERSQSISGSTLRATTSNLDFTLLELSVQPPLSYSPYYAGWDRSGTIPVNTTCIHHPSGDVKKISIDINPPVSATYSDARYTFDENTSWQILDWEVGTTEGGSSGSPLFDQNHRIIGDLTGGDANCSNSVNDYFAKFSSSWANYSNINQQLKHWLDPLNLGVETLNGYDPSFKINASSKCVGNDFIVEAIVNEGVENMLWDFGEGATPSQAAGAGPHDVSYNTVGNKTIQLIYRSNGVDIEISRDVKVIDLTKLSFDYSIQNKKLTLINQSVDFDSFTWNLGDANTSDEVSPSHEYLNYGEYTVSLTGTNDCGSTSVSKQIEMNYDKLLSVYPNPSVDKFTVDLSKIIYTKISWGVYSNTGMEVKTGIVSSFSNTLEFNLKGLSAGIYILRMNVDGEILKRKLLLVK</sequence>
<evidence type="ECO:0000313" key="3">
    <source>
        <dbReference type="EMBL" id="RKE04738.1"/>
    </source>
</evidence>
<dbReference type="PROSITE" id="PS50093">
    <property type="entry name" value="PKD"/>
    <property type="match status" value="1"/>
</dbReference>
<dbReference type="Gene3D" id="2.40.10.10">
    <property type="entry name" value="Trypsin-like serine proteases"/>
    <property type="match status" value="2"/>
</dbReference>
<dbReference type="EMBL" id="RAPQ01000008">
    <property type="protein sequence ID" value="RKE04738.1"/>
    <property type="molecule type" value="Genomic_DNA"/>
</dbReference>
<dbReference type="InterPro" id="IPR035986">
    <property type="entry name" value="PKD_dom_sf"/>
</dbReference>
<feature type="signal peptide" evidence="1">
    <location>
        <begin position="1"/>
        <end position="23"/>
    </location>
</feature>